<dbReference type="InterPro" id="IPR050464">
    <property type="entry name" value="Zeta_carotene_desat/Oxidored"/>
</dbReference>
<name>A0A4R6UGD7_9BURK</name>
<dbReference type="Pfam" id="PF01593">
    <property type="entry name" value="Amino_oxidase"/>
    <property type="match status" value="1"/>
</dbReference>
<evidence type="ECO:0000259" key="1">
    <source>
        <dbReference type="Pfam" id="PF01593"/>
    </source>
</evidence>
<evidence type="ECO:0000313" key="3">
    <source>
        <dbReference type="Proteomes" id="UP000295510"/>
    </source>
</evidence>
<dbReference type="InterPro" id="IPR002937">
    <property type="entry name" value="Amino_oxidase"/>
</dbReference>
<dbReference type="PANTHER" id="PTHR42923">
    <property type="entry name" value="PROTOPORPHYRINOGEN OXIDASE"/>
    <property type="match status" value="1"/>
</dbReference>
<reference evidence="2 3" key="1">
    <citation type="submission" date="2019-03" db="EMBL/GenBank/DDBJ databases">
        <title>Genomic Encyclopedia of Type Strains, Phase IV (KMG-IV): sequencing the most valuable type-strain genomes for metagenomic binning, comparative biology and taxonomic classification.</title>
        <authorList>
            <person name="Goeker M."/>
        </authorList>
    </citation>
    <scope>NUCLEOTIDE SEQUENCE [LARGE SCALE GENOMIC DNA]</scope>
    <source>
        <strain evidence="2 3">DSM 19605</strain>
    </source>
</reference>
<dbReference type="PANTHER" id="PTHR42923:SF47">
    <property type="entry name" value="BLR3003 PROTEIN"/>
    <property type="match status" value="1"/>
</dbReference>
<evidence type="ECO:0000313" key="2">
    <source>
        <dbReference type="EMBL" id="TDQ45362.1"/>
    </source>
</evidence>
<feature type="domain" description="Amine oxidase" evidence="1">
    <location>
        <begin position="13"/>
        <end position="445"/>
    </location>
</feature>
<dbReference type="AlphaFoldDB" id="A0A4R6UGD7"/>
<sequence>MKPHVAIVGSGWAGLAAAVRSVQLGLRVSLIEAARHWGGRARRLDVPLPDGTRLPLDNGQHILIGAYRHTLALMQTVGISPTDVLHPMPLDLRFADGSGLAVPRWAQRWPAPLDTLAAVLCARGWEGSARLAFMAHAWRWQRDGFTCSPHLSVAALCHGLPATVMQDLVEPLCVAALNTTAAEASAQVFLTVLRDALWGQGFGPWRASTLLLPRADLGRLLPDAAVDWLHAQGASLRNGTRLRQLVDERTRWRLVTTAGDLEADHVILATGASDAPELLATLPGVAPDWLAQARTLRHEPIATVYLQGELPHGWPGRHPMLALRSHHRTAPAQYVFHRSRLDGIHWPEPLHRRPVLAFVASACQLQRAEVEAAVVAQAAHQLDLRDAVVLQTVIEKRATFVCAPGLQRPDLAISPRLTAAGDYISGPYPATLEGAVRSGLQAAERTAAQLKAP</sequence>
<dbReference type="RefSeq" id="WP_245988782.1">
    <property type="nucleotide sequence ID" value="NZ_SNYL01000001.1"/>
</dbReference>
<accession>A0A4R6UGD7</accession>
<dbReference type="InterPro" id="IPR017830">
    <property type="entry name" value="SQase_HpnE"/>
</dbReference>
<dbReference type="SUPFAM" id="SSF51905">
    <property type="entry name" value="FAD/NAD(P)-binding domain"/>
    <property type="match status" value="1"/>
</dbReference>
<dbReference type="Gene3D" id="3.50.50.60">
    <property type="entry name" value="FAD/NAD(P)-binding domain"/>
    <property type="match status" value="2"/>
</dbReference>
<proteinExistence type="predicted"/>
<dbReference type="EMBL" id="SNYL01000001">
    <property type="protein sequence ID" value="TDQ45362.1"/>
    <property type="molecule type" value="Genomic_DNA"/>
</dbReference>
<dbReference type="Proteomes" id="UP000295510">
    <property type="component" value="Unassembled WGS sequence"/>
</dbReference>
<dbReference type="InterPro" id="IPR036188">
    <property type="entry name" value="FAD/NAD-bd_sf"/>
</dbReference>
<protein>
    <submittedName>
        <fullName evidence="2">Squalene-associated FAD-dependent desaturase</fullName>
    </submittedName>
</protein>
<dbReference type="PRINTS" id="PR00411">
    <property type="entry name" value="PNDRDTASEI"/>
</dbReference>
<organism evidence="2 3">
    <name type="scientific">Tepidicella xavieri</name>
    <dbReference type="NCBI Taxonomy" id="360241"/>
    <lineage>
        <taxon>Bacteria</taxon>
        <taxon>Pseudomonadati</taxon>
        <taxon>Pseudomonadota</taxon>
        <taxon>Betaproteobacteria</taxon>
        <taxon>Burkholderiales</taxon>
        <taxon>Tepidicella</taxon>
    </lineage>
</organism>
<dbReference type="NCBIfam" id="TIGR03467">
    <property type="entry name" value="HpnE"/>
    <property type="match status" value="1"/>
</dbReference>
<keyword evidence="3" id="KW-1185">Reference proteome</keyword>
<dbReference type="GO" id="GO:0016491">
    <property type="term" value="F:oxidoreductase activity"/>
    <property type="evidence" value="ECO:0007669"/>
    <property type="project" value="InterPro"/>
</dbReference>
<gene>
    <name evidence="2" type="ORF">DFR43_101267</name>
</gene>
<comment type="caution">
    <text evidence="2">The sequence shown here is derived from an EMBL/GenBank/DDBJ whole genome shotgun (WGS) entry which is preliminary data.</text>
</comment>